<keyword evidence="2" id="KW-1185">Reference proteome</keyword>
<dbReference type="AlphaFoldDB" id="A0A1H6T6H7"/>
<reference evidence="2" key="1">
    <citation type="submission" date="2016-10" db="EMBL/GenBank/DDBJ databases">
        <authorList>
            <person name="Varghese N."/>
            <person name="Submissions S."/>
        </authorList>
    </citation>
    <scope>NUCLEOTIDE SEQUENCE [LARGE SCALE GENOMIC DNA]</scope>
    <source>
        <strain evidence="2">CGMCC 4.7038</strain>
    </source>
</reference>
<evidence type="ECO:0008006" key="3">
    <source>
        <dbReference type="Google" id="ProtNLM"/>
    </source>
</evidence>
<gene>
    <name evidence="1" type="ORF">SAMN05443287_101940</name>
</gene>
<dbReference type="RefSeq" id="WP_092375141.1">
    <property type="nucleotide sequence ID" value="NZ_BOPI01000024.1"/>
</dbReference>
<protein>
    <recommendedName>
        <fullName evidence="3">Glycosyl transferases group 1</fullName>
    </recommendedName>
</protein>
<dbReference type="STRING" id="1144548.SAMN05443287_101940"/>
<evidence type="ECO:0000313" key="1">
    <source>
        <dbReference type="EMBL" id="SEI73724.1"/>
    </source>
</evidence>
<evidence type="ECO:0000313" key="2">
    <source>
        <dbReference type="Proteomes" id="UP000198707"/>
    </source>
</evidence>
<dbReference type="Proteomes" id="UP000198707">
    <property type="component" value="Unassembled WGS sequence"/>
</dbReference>
<proteinExistence type="predicted"/>
<sequence length="360" mass="39364">MIGATRRAGRAWLGRLGHARELRRRTPPSPRYDANRSGPGVIYYLSPDDNKPSGGIRNLYRHVDLLNSSGTAAAVLHSRPGFRADWFANDTRVTAAGQITVGPADLLVVPEYYGPALHRLPAPARKLIFNQNAYHTFAEVPFAGTSAGAPYRDCPGIEALLTVSRDNAALLRHAFADLDVRLARVVVDPEVFHPPARPAARRIGHMPRRRAAEQEQLLHILRARGALDGWELVPIDGLTEAETAETLRGCAIFLSFSEREGFGLPPAEAMASGAYVVGFTGLGGRDFFDPRYCAPVAEGDLLSYAVTVERALRRYEQEPAALVSAGHAAAERIRAEYHPDGLRADLADVYRTYRDRAVPA</sequence>
<accession>A0A1H6T6H7</accession>
<dbReference type="EMBL" id="FNYV01000001">
    <property type="protein sequence ID" value="SEI73724.1"/>
    <property type="molecule type" value="Genomic_DNA"/>
</dbReference>
<dbReference type="Gene3D" id="3.40.50.2000">
    <property type="entry name" value="Glycogen Phosphorylase B"/>
    <property type="match status" value="1"/>
</dbReference>
<dbReference type="SUPFAM" id="SSF53756">
    <property type="entry name" value="UDP-Glycosyltransferase/glycogen phosphorylase"/>
    <property type="match status" value="1"/>
</dbReference>
<dbReference type="OrthoDB" id="9801609at2"/>
<organism evidence="1 2">
    <name type="scientific">Micromonospora phaseoli</name>
    <dbReference type="NCBI Taxonomy" id="1144548"/>
    <lineage>
        <taxon>Bacteria</taxon>
        <taxon>Bacillati</taxon>
        <taxon>Actinomycetota</taxon>
        <taxon>Actinomycetes</taxon>
        <taxon>Micromonosporales</taxon>
        <taxon>Micromonosporaceae</taxon>
        <taxon>Micromonospora</taxon>
    </lineage>
</organism>
<name>A0A1H6T6H7_9ACTN</name>